<gene>
    <name evidence="1" type="ORF">SAMN05444380_10267</name>
</gene>
<dbReference type="InterPro" id="IPR021087">
    <property type="entry name" value="Uncharacterised_PixA/AidA"/>
</dbReference>
<accession>A0A1I1V7N5</accession>
<dbReference type="AlphaFoldDB" id="A0A1I1V7N5"/>
<keyword evidence="2" id="KW-1185">Reference proteome</keyword>
<reference evidence="1 2" key="1">
    <citation type="submission" date="2016-10" db="EMBL/GenBank/DDBJ databases">
        <authorList>
            <person name="de Groot N.N."/>
        </authorList>
    </citation>
    <scope>NUCLEOTIDE SEQUENCE [LARGE SCALE GENOMIC DNA]</scope>
    <source>
        <strain evidence="1 2">DSM 19012</strain>
    </source>
</reference>
<dbReference type="Proteomes" id="UP000181976">
    <property type="component" value="Unassembled WGS sequence"/>
</dbReference>
<evidence type="ECO:0000313" key="2">
    <source>
        <dbReference type="Proteomes" id="UP000181976"/>
    </source>
</evidence>
<protein>
    <submittedName>
        <fullName evidence="1">Inclusion body protein</fullName>
    </submittedName>
</protein>
<dbReference type="OrthoDB" id="1122461at2"/>
<evidence type="ECO:0000313" key="1">
    <source>
        <dbReference type="EMBL" id="SFD79061.1"/>
    </source>
</evidence>
<dbReference type="Gene3D" id="2.60.40.3910">
    <property type="entry name" value="Inclusion body protein"/>
    <property type="match status" value="1"/>
</dbReference>
<dbReference type="InParanoid" id="A0A1I1V7N5"/>
<dbReference type="InterPro" id="IPR038712">
    <property type="entry name" value="PixA-like_sf"/>
</dbReference>
<proteinExistence type="predicted"/>
<organism evidence="1 2">
    <name type="scientific">Thermophagus xiamenensis</name>
    <dbReference type="NCBI Taxonomy" id="385682"/>
    <lineage>
        <taxon>Bacteria</taxon>
        <taxon>Pseudomonadati</taxon>
        <taxon>Bacteroidota</taxon>
        <taxon>Bacteroidia</taxon>
        <taxon>Marinilabiliales</taxon>
        <taxon>Marinilabiliaceae</taxon>
        <taxon>Thermophagus</taxon>
    </lineage>
</organism>
<dbReference type="EMBL" id="FONA01000002">
    <property type="protein sequence ID" value="SFD79061.1"/>
    <property type="molecule type" value="Genomic_DNA"/>
</dbReference>
<sequence>MKNIIGTLILVDAIGIIRDYSIPTPLKKHENIPEIDLGHFPFNRKHVLMITQKKFVESGMGSPNLTINAYPGDEIRWWVENTNSQTNMDIKIKAIYPEKSHEQLWKTIFYTYPQEIQEIQNYHLMIPPYFSDLKQFWSANHVISKYRAVSKPSTILNKTHPIAYTIELQIIINQNHWQKKTQLCNLKMHSFINFRPSLEIISDNPETFKDQALIRSVNRDFLVSN</sequence>
<name>A0A1I1V7N5_9BACT</name>
<dbReference type="Pfam" id="PF12306">
    <property type="entry name" value="PixA"/>
    <property type="match status" value="1"/>
</dbReference>
<dbReference type="RefSeq" id="WP_074964232.1">
    <property type="nucleotide sequence ID" value="NZ_AFSL01000065.1"/>
</dbReference>